<protein>
    <submittedName>
        <fullName evidence="1">Uncharacterized protein</fullName>
    </submittedName>
</protein>
<proteinExistence type="predicted"/>
<evidence type="ECO:0000313" key="2">
    <source>
        <dbReference type="Proteomes" id="UP000585474"/>
    </source>
</evidence>
<dbReference type="AlphaFoldDB" id="A0A7J0DLE9"/>
<comment type="caution">
    <text evidence="1">The sequence shown here is derived from an EMBL/GenBank/DDBJ whole genome shotgun (WGS) entry which is preliminary data.</text>
</comment>
<keyword evidence="2" id="KW-1185">Reference proteome</keyword>
<reference evidence="2" key="1">
    <citation type="submission" date="2019-07" db="EMBL/GenBank/DDBJ databases">
        <title>De Novo Assembly of kiwifruit Actinidia rufa.</title>
        <authorList>
            <person name="Sugita-Konishi S."/>
            <person name="Sato K."/>
            <person name="Mori E."/>
            <person name="Abe Y."/>
            <person name="Kisaki G."/>
            <person name="Hamano K."/>
            <person name="Suezawa K."/>
            <person name="Otani M."/>
            <person name="Fukuda T."/>
            <person name="Manabe T."/>
            <person name="Gomi K."/>
            <person name="Tabuchi M."/>
            <person name="Akimitsu K."/>
            <person name="Kataoka I."/>
        </authorList>
    </citation>
    <scope>NUCLEOTIDE SEQUENCE [LARGE SCALE GENOMIC DNA]</scope>
    <source>
        <strain evidence="2">cv. Fuchu</strain>
    </source>
</reference>
<gene>
    <name evidence="1" type="ORF">Acr_00g0052760</name>
</gene>
<evidence type="ECO:0000313" key="1">
    <source>
        <dbReference type="EMBL" id="GFS37565.1"/>
    </source>
</evidence>
<sequence length="122" mass="13833">MATRHQLGPTLKNPGLPGPLFQSAMVVLSHIQPSRYYGPRVISNLRRYHHGNQPGWSEISMTGGPTHPSWPKRFDRPLDFNPFSTRDILVSILHLGSVGYRKDFWKKTEWDYKGSGTGEESA</sequence>
<accession>A0A7J0DLE9</accession>
<dbReference type="EMBL" id="BJWL01000283">
    <property type="protein sequence ID" value="GFS37565.1"/>
    <property type="molecule type" value="Genomic_DNA"/>
</dbReference>
<dbReference type="Proteomes" id="UP000585474">
    <property type="component" value="Unassembled WGS sequence"/>
</dbReference>
<name>A0A7J0DLE9_9ERIC</name>
<organism evidence="1 2">
    <name type="scientific">Actinidia rufa</name>
    <dbReference type="NCBI Taxonomy" id="165716"/>
    <lineage>
        <taxon>Eukaryota</taxon>
        <taxon>Viridiplantae</taxon>
        <taxon>Streptophyta</taxon>
        <taxon>Embryophyta</taxon>
        <taxon>Tracheophyta</taxon>
        <taxon>Spermatophyta</taxon>
        <taxon>Magnoliopsida</taxon>
        <taxon>eudicotyledons</taxon>
        <taxon>Gunneridae</taxon>
        <taxon>Pentapetalae</taxon>
        <taxon>asterids</taxon>
        <taxon>Ericales</taxon>
        <taxon>Actinidiaceae</taxon>
        <taxon>Actinidia</taxon>
    </lineage>
</organism>